<keyword evidence="3" id="KW-0067">ATP-binding</keyword>
<name>A0AA41WJ15_9BACT</name>
<feature type="domain" description="Carboxyltransferase" evidence="4">
    <location>
        <begin position="26"/>
        <end position="259"/>
    </location>
</feature>
<protein>
    <submittedName>
        <fullName evidence="5">Carboxyltransferase domain-containing protein</fullName>
    </submittedName>
</protein>
<reference evidence="5" key="1">
    <citation type="submission" date="2022-06" db="EMBL/GenBank/DDBJ databases">
        <title>CFH 74404 Thermomicrobiaceae sp.</title>
        <authorList>
            <person name="Ming H."/>
            <person name="Li W.-J."/>
            <person name="Zhao Z."/>
        </authorList>
    </citation>
    <scope>NUCLEOTIDE SEQUENCE</scope>
    <source>
        <strain evidence="5">CFH 74404</strain>
    </source>
</reference>
<organism evidence="5 6">
    <name type="scientific">Thermalbibacter longus</name>
    <dbReference type="NCBI Taxonomy" id="2951981"/>
    <lineage>
        <taxon>Bacteria</taxon>
        <taxon>Pseudomonadati</taxon>
        <taxon>Thermomicrobiota</taxon>
        <taxon>Thermomicrobia</taxon>
        <taxon>Thermomicrobiales</taxon>
        <taxon>Thermomicrobiaceae</taxon>
        <taxon>Thermalbibacter</taxon>
    </lineage>
</organism>
<gene>
    <name evidence="5" type="ORF">NET02_14070</name>
</gene>
<dbReference type="PANTHER" id="PTHR34698:SF2">
    <property type="entry name" value="5-OXOPROLINASE SUBUNIT B"/>
    <property type="match status" value="1"/>
</dbReference>
<dbReference type="InterPro" id="IPR029000">
    <property type="entry name" value="Cyclophilin-like_dom_sf"/>
</dbReference>
<dbReference type="Gene3D" id="3.30.1360.40">
    <property type="match status" value="1"/>
</dbReference>
<keyword evidence="2" id="KW-0378">Hydrolase</keyword>
<dbReference type="RefSeq" id="WP_284058064.1">
    <property type="nucleotide sequence ID" value="NZ_JAMSLR010000013.1"/>
</dbReference>
<dbReference type="SUPFAM" id="SSF50891">
    <property type="entry name" value="Cyclophilin-like"/>
    <property type="match status" value="1"/>
</dbReference>
<comment type="caution">
    <text evidence="5">The sequence shown here is derived from an EMBL/GenBank/DDBJ whole genome shotgun (WGS) entry which is preliminary data.</text>
</comment>
<evidence type="ECO:0000256" key="1">
    <source>
        <dbReference type="ARBA" id="ARBA00022741"/>
    </source>
</evidence>
<keyword evidence="1" id="KW-0547">Nucleotide-binding</keyword>
<dbReference type="GO" id="GO:0016787">
    <property type="term" value="F:hydrolase activity"/>
    <property type="evidence" value="ECO:0007669"/>
    <property type="project" value="UniProtKB-KW"/>
</dbReference>
<dbReference type="SMART" id="SM00796">
    <property type="entry name" value="AHS1"/>
    <property type="match status" value="1"/>
</dbReference>
<dbReference type="PANTHER" id="PTHR34698">
    <property type="entry name" value="5-OXOPROLINASE SUBUNIT B"/>
    <property type="match status" value="1"/>
</dbReference>
<dbReference type="InterPro" id="IPR010016">
    <property type="entry name" value="PxpB"/>
</dbReference>
<dbReference type="AlphaFoldDB" id="A0AA41WJ15"/>
<evidence type="ECO:0000259" key="4">
    <source>
        <dbReference type="SMART" id="SM00796"/>
    </source>
</evidence>
<evidence type="ECO:0000256" key="2">
    <source>
        <dbReference type="ARBA" id="ARBA00022801"/>
    </source>
</evidence>
<dbReference type="SUPFAM" id="SSF160467">
    <property type="entry name" value="PH0987 N-terminal domain-like"/>
    <property type="match status" value="1"/>
</dbReference>
<dbReference type="GO" id="GO:0005524">
    <property type="term" value="F:ATP binding"/>
    <property type="evidence" value="ECO:0007669"/>
    <property type="project" value="UniProtKB-KW"/>
</dbReference>
<evidence type="ECO:0000256" key="3">
    <source>
        <dbReference type="ARBA" id="ARBA00022840"/>
    </source>
</evidence>
<dbReference type="Pfam" id="PF02682">
    <property type="entry name" value="CT_C_D"/>
    <property type="match status" value="1"/>
</dbReference>
<dbReference type="Proteomes" id="UP001165306">
    <property type="component" value="Unassembled WGS sequence"/>
</dbReference>
<dbReference type="InterPro" id="IPR003833">
    <property type="entry name" value="CT_C_D"/>
</dbReference>
<sequence length="331" mass="37670">MTEHTAAQPSGVILATFPEHNGRPGVVYRNAGDSFLLVEFGDMVFDLTMSFRVLGLDDAIKRHRPEGLIEVIPALRSVLINYDSRVLPAKRLIEFVQAQYEELPPFHDLVVPSRIVELPIAFDDKWTREAIARYVQYQRADAPNIINGTNSEYAAMYNGLRDKEEFFEYIMATDWWNAALGFFPGLPFAYPLDPRRAVVIPKYNPTRHWTPAGTIGIAGPCLAIYPVESAGGYQIFAHTVPIYDPQQRNPAFRESPVLLRPGDRLRFRPRVTDEELEAMIQAVYDGTYQYVIDETATFDVGEYLRFLDSVREEAEAFRRHQAEAATRVPIP</sequence>
<dbReference type="Gene3D" id="2.40.100.10">
    <property type="entry name" value="Cyclophilin-like"/>
    <property type="match status" value="1"/>
</dbReference>
<evidence type="ECO:0000313" key="6">
    <source>
        <dbReference type="Proteomes" id="UP001165306"/>
    </source>
</evidence>
<evidence type="ECO:0000313" key="5">
    <source>
        <dbReference type="EMBL" id="MCM8750276.1"/>
    </source>
</evidence>
<accession>A0AA41WJ15</accession>
<keyword evidence="6" id="KW-1185">Reference proteome</keyword>
<dbReference type="EMBL" id="JAMSLR010000013">
    <property type="protein sequence ID" value="MCM8750276.1"/>
    <property type="molecule type" value="Genomic_DNA"/>
</dbReference>
<proteinExistence type="predicted"/>